<evidence type="ECO:0000313" key="2">
    <source>
        <dbReference type="EMBL" id="KAA3455702.1"/>
    </source>
</evidence>
<sequence>MDRLKTVQIGLAKWANTIKGRKVELQKRLTEELETLMKEDRDDEILSKIIDTKIHLNMEIEKNEVYWEQRARVNWLRHGDRNTTYFHNCATAQRRANSISKLILDNGQEINKESIIQVEAKNYFENLFTSKGVADPRVILEGIEGNISVETNKCLQAPFREDEVRMALKGMGPTKAPGPDGFPVTFFQKYWHIVGKEVLGFCLGVLNEGREVDAVNITNIVLIPKVQKPTSLVNFRPISLCNVAYKIIAKTIAKRMQDVMATCIGQAQSAFVLGRLISDNILLAYELLHTFRQKRTGKKGYMVVKLDMSKAYDRVEWGFLKEVMNKMGFTSKWIDLIMRCVTSVSYAVTINENRGRIFKPTRGLRQGDPLSPFLFLICNEGLSALMRIAKKKGLNRGAKASRKGPEISHLLFADDCLMFGEAIEKGARVLKDILKVYENCSGQCVNFGKSLIFYSTNTNEESKAAVLRLLGIRSSSSPEKIATRIENWSSRLLSQRGKEIFIKSILQAIPTFAMSCFLFPKALCDKIEGILARFWWQKGHEKRGIHWCQWRFLCRSKEEGGLGFRNMAQFNISILAKQGWRLLTLPNSLVARVLKAKYFPENSFLQSRLGNSGSYIWRSIWVYWRRDWCERFVNLQYDKVAELISNNVREWNKDLVTNTFPEDVADLILRIPLSIEPHDDFLAWSGEPLGVFSVRSSYKLLQNWDPTAYALHDNYRDFYRKLWRVEIPTKIKIFTWKISWNYIASKVNLHARRLGNNNVCPQCCRGEETLNHLFRECFVSVEIWRALPDMNLTSFSNLEFSRWLTSVMISLSLERCRLFYIVLWSIWGDRNSRIHDKTTRSSQEIVRFITSYVQELDGIRINTLKSLDEERKWQNPPENRLKINFDGAFDGKNKISASGVVVRDSRGNVITSSAVIHRGVQSAFEAEALACRRATQVALDMEKECSIIEGDSLSVIKKMSKPRTG</sequence>
<dbReference type="GO" id="GO:0003964">
    <property type="term" value="F:RNA-directed DNA polymerase activity"/>
    <property type="evidence" value="ECO:0007669"/>
    <property type="project" value="UniProtKB-KW"/>
</dbReference>
<dbReference type="CDD" id="cd01650">
    <property type="entry name" value="RT_nLTR_like"/>
    <property type="match status" value="1"/>
</dbReference>
<name>A0A5B6UHL8_9ROSI</name>
<dbReference type="Proteomes" id="UP000325315">
    <property type="component" value="Unassembled WGS sequence"/>
</dbReference>
<dbReference type="PANTHER" id="PTHR33116:SF86">
    <property type="entry name" value="REVERSE TRANSCRIPTASE DOMAIN-CONTAINING PROTEIN"/>
    <property type="match status" value="1"/>
</dbReference>
<reference evidence="2" key="1">
    <citation type="submission" date="2019-08" db="EMBL/GenBank/DDBJ databases">
        <authorList>
            <person name="Liu F."/>
        </authorList>
    </citation>
    <scope>NUCLEOTIDE SEQUENCE [LARGE SCALE GENOMIC DNA]</scope>
    <source>
        <strain evidence="2">PA1801</strain>
        <tissue evidence="2">Leaf</tissue>
    </source>
</reference>
<keyword evidence="2" id="KW-0548">Nucleotidyltransferase</keyword>
<dbReference type="PANTHER" id="PTHR33116">
    <property type="entry name" value="REVERSE TRANSCRIPTASE ZINC-BINDING DOMAIN-CONTAINING PROTEIN-RELATED-RELATED"/>
    <property type="match status" value="1"/>
</dbReference>
<organism evidence="2 3">
    <name type="scientific">Gossypium australe</name>
    <dbReference type="NCBI Taxonomy" id="47621"/>
    <lineage>
        <taxon>Eukaryota</taxon>
        <taxon>Viridiplantae</taxon>
        <taxon>Streptophyta</taxon>
        <taxon>Embryophyta</taxon>
        <taxon>Tracheophyta</taxon>
        <taxon>Spermatophyta</taxon>
        <taxon>Magnoliopsida</taxon>
        <taxon>eudicotyledons</taxon>
        <taxon>Gunneridae</taxon>
        <taxon>Pentapetalae</taxon>
        <taxon>rosids</taxon>
        <taxon>malvids</taxon>
        <taxon>Malvales</taxon>
        <taxon>Malvaceae</taxon>
        <taxon>Malvoideae</taxon>
        <taxon>Gossypium</taxon>
    </lineage>
</organism>
<gene>
    <name evidence="2" type="ORF">EPI10_018699</name>
</gene>
<dbReference type="Pfam" id="PF13456">
    <property type="entry name" value="RVT_3"/>
    <property type="match status" value="1"/>
</dbReference>
<dbReference type="Pfam" id="PF13966">
    <property type="entry name" value="zf-RVT"/>
    <property type="match status" value="1"/>
</dbReference>
<dbReference type="GO" id="GO:0004523">
    <property type="term" value="F:RNA-DNA hybrid ribonuclease activity"/>
    <property type="evidence" value="ECO:0007669"/>
    <property type="project" value="InterPro"/>
</dbReference>
<accession>A0A5B6UHL8</accession>
<dbReference type="InterPro" id="IPR036397">
    <property type="entry name" value="RNaseH_sf"/>
</dbReference>
<keyword evidence="3" id="KW-1185">Reference proteome</keyword>
<comment type="caution">
    <text evidence="2">The sequence shown here is derived from an EMBL/GenBank/DDBJ whole genome shotgun (WGS) entry which is preliminary data.</text>
</comment>
<evidence type="ECO:0000313" key="3">
    <source>
        <dbReference type="Proteomes" id="UP000325315"/>
    </source>
</evidence>
<dbReference type="InterPro" id="IPR002156">
    <property type="entry name" value="RNaseH_domain"/>
</dbReference>
<dbReference type="Gene3D" id="3.30.420.10">
    <property type="entry name" value="Ribonuclease H-like superfamily/Ribonuclease H"/>
    <property type="match status" value="1"/>
</dbReference>
<dbReference type="EMBL" id="SMMG02000012">
    <property type="protein sequence ID" value="KAA3455702.1"/>
    <property type="molecule type" value="Genomic_DNA"/>
</dbReference>
<dbReference type="AlphaFoldDB" id="A0A5B6UHL8"/>
<dbReference type="OrthoDB" id="1705419at2759"/>
<keyword evidence="2" id="KW-0695">RNA-directed DNA polymerase</keyword>
<dbReference type="GO" id="GO:0003676">
    <property type="term" value="F:nucleic acid binding"/>
    <property type="evidence" value="ECO:0007669"/>
    <property type="project" value="InterPro"/>
</dbReference>
<feature type="domain" description="Reverse transcriptase" evidence="1">
    <location>
        <begin position="204"/>
        <end position="474"/>
    </location>
</feature>
<dbReference type="CDD" id="cd06222">
    <property type="entry name" value="RNase_H_like"/>
    <property type="match status" value="1"/>
</dbReference>
<proteinExistence type="predicted"/>
<protein>
    <submittedName>
        <fullName evidence="2">Reverse transcriptase</fullName>
    </submittedName>
</protein>
<dbReference type="InterPro" id="IPR012337">
    <property type="entry name" value="RNaseH-like_sf"/>
</dbReference>
<dbReference type="InterPro" id="IPR000477">
    <property type="entry name" value="RT_dom"/>
</dbReference>
<keyword evidence="2" id="KW-0808">Transferase</keyword>
<evidence type="ECO:0000259" key="1">
    <source>
        <dbReference type="PROSITE" id="PS50878"/>
    </source>
</evidence>
<dbReference type="PROSITE" id="PS50878">
    <property type="entry name" value="RT_POL"/>
    <property type="match status" value="1"/>
</dbReference>
<dbReference type="SUPFAM" id="SSF53098">
    <property type="entry name" value="Ribonuclease H-like"/>
    <property type="match status" value="1"/>
</dbReference>
<dbReference type="InterPro" id="IPR043502">
    <property type="entry name" value="DNA/RNA_pol_sf"/>
</dbReference>
<dbReference type="InterPro" id="IPR044730">
    <property type="entry name" value="RNase_H-like_dom_plant"/>
</dbReference>
<dbReference type="SUPFAM" id="SSF56672">
    <property type="entry name" value="DNA/RNA polymerases"/>
    <property type="match status" value="1"/>
</dbReference>
<dbReference type="Pfam" id="PF00078">
    <property type="entry name" value="RVT_1"/>
    <property type="match status" value="1"/>
</dbReference>
<dbReference type="InterPro" id="IPR026960">
    <property type="entry name" value="RVT-Znf"/>
</dbReference>